<dbReference type="Gene3D" id="2.10.270.10">
    <property type="entry name" value="Cholin Binding"/>
    <property type="match status" value="1"/>
</dbReference>
<dbReference type="AlphaFoldDB" id="A0A0B5QSY4"/>
<name>A0A0B5QSY4_CLOBE</name>
<dbReference type="Pfam" id="PF19127">
    <property type="entry name" value="Choline_bind_3"/>
    <property type="match status" value="1"/>
</dbReference>
<accession>A0A0B5QSY4</accession>
<dbReference type="KEGG" id="cbei:LF65_03416"/>
<evidence type="ECO:0000256" key="2">
    <source>
        <dbReference type="PROSITE-ProRule" id="PRU00591"/>
    </source>
</evidence>
<organism evidence="4 5">
    <name type="scientific">Clostridium beijerinckii</name>
    <name type="common">Clostridium MP</name>
    <dbReference type="NCBI Taxonomy" id="1520"/>
    <lineage>
        <taxon>Bacteria</taxon>
        <taxon>Bacillati</taxon>
        <taxon>Bacillota</taxon>
        <taxon>Clostridia</taxon>
        <taxon>Eubacteriales</taxon>
        <taxon>Clostridiaceae</taxon>
        <taxon>Clostridium</taxon>
    </lineage>
</organism>
<dbReference type="Proteomes" id="UP000031866">
    <property type="component" value="Chromosome"/>
</dbReference>
<feature type="chain" id="PRO_5002105791" evidence="3">
    <location>
        <begin position="25"/>
        <end position="225"/>
    </location>
</feature>
<evidence type="ECO:0000313" key="4">
    <source>
        <dbReference type="EMBL" id="AJG99978.1"/>
    </source>
</evidence>
<gene>
    <name evidence="4" type="ORF">LF65_03416</name>
</gene>
<dbReference type="STRING" id="1520.LF65_03416"/>
<proteinExistence type="predicted"/>
<protein>
    <submittedName>
        <fullName evidence="4">Cell wall-binding protein</fullName>
    </submittedName>
</protein>
<keyword evidence="3" id="KW-0732">Signal</keyword>
<evidence type="ECO:0000256" key="3">
    <source>
        <dbReference type="SAM" id="SignalP"/>
    </source>
</evidence>
<sequence>MRKLISGALVIISVLVLSPTGASAEWRQDNNGWWYSEGNSYAKGLRDINGKTYYFDSNGYMKTGWVQDNYYDTWHYFYQNGAMANSTVIDGYELDEDGTWIKPSKDAEEARNLILKEDSNYISKMNDAYGAKLTKRYFEGNIKKFIASDKWNLPVEDVYVFTLTGSHDSEFCGYMVGKTSKNVYCVPHQGGLSIYQIKNNEIVKTYKWLDSYGYDGNWRNLDKDK</sequence>
<dbReference type="EMBL" id="CP010086">
    <property type="protein sequence ID" value="AJG99978.1"/>
    <property type="molecule type" value="Genomic_DNA"/>
</dbReference>
<dbReference type="RefSeq" id="WP_041897440.1">
    <property type="nucleotide sequence ID" value="NZ_CP010086.2"/>
</dbReference>
<feature type="signal peptide" evidence="3">
    <location>
        <begin position="1"/>
        <end position="24"/>
    </location>
</feature>
<keyword evidence="1" id="KW-0677">Repeat</keyword>
<evidence type="ECO:0000313" key="5">
    <source>
        <dbReference type="Proteomes" id="UP000031866"/>
    </source>
</evidence>
<feature type="repeat" description="Cell wall-binding" evidence="2">
    <location>
        <begin position="42"/>
        <end position="61"/>
    </location>
</feature>
<dbReference type="OrthoDB" id="1914834at2"/>
<evidence type="ECO:0000256" key="1">
    <source>
        <dbReference type="ARBA" id="ARBA00022737"/>
    </source>
</evidence>
<dbReference type="PROSITE" id="PS51170">
    <property type="entry name" value="CW"/>
    <property type="match status" value="2"/>
</dbReference>
<feature type="repeat" description="Cell wall-binding" evidence="2">
    <location>
        <begin position="62"/>
        <end position="83"/>
    </location>
</feature>
<dbReference type="InterPro" id="IPR018337">
    <property type="entry name" value="Cell_wall/Cho-bd_repeat"/>
</dbReference>
<reference evidence="5" key="1">
    <citation type="submission" date="2014-12" db="EMBL/GenBank/DDBJ databases">
        <title>Genome sequence of Clostridium beijerinckii strain 59B.</title>
        <authorList>
            <person name="Little G.T."/>
            <person name="Minton N.P."/>
        </authorList>
    </citation>
    <scope>NUCLEOTIDE SEQUENCE [LARGE SCALE GENOMIC DNA]</scope>
    <source>
        <strain evidence="5">59B</strain>
    </source>
</reference>
<dbReference type="SUPFAM" id="SSF69360">
    <property type="entry name" value="Cell wall binding repeat"/>
    <property type="match status" value="1"/>
</dbReference>